<proteinExistence type="predicted"/>
<organism evidence="2 3">
    <name type="scientific">Hoeflea marina</name>
    <dbReference type="NCBI Taxonomy" id="274592"/>
    <lineage>
        <taxon>Bacteria</taxon>
        <taxon>Pseudomonadati</taxon>
        <taxon>Pseudomonadota</taxon>
        <taxon>Alphaproteobacteria</taxon>
        <taxon>Hyphomicrobiales</taxon>
        <taxon>Rhizobiaceae</taxon>
        <taxon>Hoeflea</taxon>
    </lineage>
</organism>
<dbReference type="InterPro" id="IPR016181">
    <property type="entry name" value="Acyl_CoA_acyltransferase"/>
</dbReference>
<dbReference type="CDD" id="cd04301">
    <property type="entry name" value="NAT_SF"/>
    <property type="match status" value="1"/>
</dbReference>
<evidence type="ECO:0000313" key="3">
    <source>
        <dbReference type="Proteomes" id="UP000246352"/>
    </source>
</evidence>
<gene>
    <name evidence="2" type="ORF">DFR52_101183</name>
</gene>
<dbReference type="GO" id="GO:0016747">
    <property type="term" value="F:acyltransferase activity, transferring groups other than amino-acyl groups"/>
    <property type="evidence" value="ECO:0007669"/>
    <property type="project" value="InterPro"/>
</dbReference>
<dbReference type="Pfam" id="PF00583">
    <property type="entry name" value="Acetyltransf_1"/>
    <property type="match status" value="1"/>
</dbReference>
<dbReference type="PROSITE" id="PS51186">
    <property type="entry name" value="GNAT"/>
    <property type="match status" value="1"/>
</dbReference>
<sequence length="159" mass="17491">MTDTFPLSAARSAPDLEAARELFIEYTESLGVDLRFQNVDAELADLPGKYAEPDGIIVLAHGPFGEAVGCAALRPLDEPGCCEIKRLYVRPQARGAALGRRLALAVIAHARRRGYERMLLDTLPGMNAAQGLYRDLGFGAIEPYYDNPIRDTVFLELRL</sequence>
<evidence type="ECO:0000313" key="2">
    <source>
        <dbReference type="EMBL" id="PWW03502.1"/>
    </source>
</evidence>
<dbReference type="RefSeq" id="WP_110030059.1">
    <property type="nucleotide sequence ID" value="NZ_QGTR01000001.1"/>
</dbReference>
<dbReference type="InterPro" id="IPR000182">
    <property type="entry name" value="GNAT_dom"/>
</dbReference>
<protein>
    <submittedName>
        <fullName evidence="2">Acetyltransferase (GNAT) family protein</fullName>
    </submittedName>
</protein>
<dbReference type="SUPFAM" id="SSF55729">
    <property type="entry name" value="Acyl-CoA N-acyltransferases (Nat)"/>
    <property type="match status" value="1"/>
</dbReference>
<dbReference type="Gene3D" id="3.40.630.30">
    <property type="match status" value="1"/>
</dbReference>
<dbReference type="InterPro" id="IPR052777">
    <property type="entry name" value="Acetyltransferase_Enz"/>
</dbReference>
<name>A0A317PPV4_9HYPH</name>
<dbReference type="PANTHER" id="PTHR43305">
    <property type="entry name" value="FAMILY N-ACETYLTRANSFERASE, PUTATIVE (AFU_ORTHOLOGUE AFUA_2G01380)-RELATED"/>
    <property type="match status" value="1"/>
</dbReference>
<dbReference type="AlphaFoldDB" id="A0A317PPV4"/>
<feature type="domain" description="N-acetyltransferase" evidence="1">
    <location>
        <begin position="5"/>
        <end position="159"/>
    </location>
</feature>
<dbReference type="OrthoDB" id="273614at2"/>
<dbReference type="PANTHER" id="PTHR43305:SF1">
    <property type="entry name" value="FAMILY N-ACETYLTRANSFERASE, PUTATIVE (AFU_ORTHOLOGUE AFUA_2G01380)-RELATED"/>
    <property type="match status" value="1"/>
</dbReference>
<keyword evidence="3" id="KW-1185">Reference proteome</keyword>
<dbReference type="Proteomes" id="UP000246352">
    <property type="component" value="Unassembled WGS sequence"/>
</dbReference>
<dbReference type="EMBL" id="QGTR01000001">
    <property type="protein sequence ID" value="PWW03502.1"/>
    <property type="molecule type" value="Genomic_DNA"/>
</dbReference>
<keyword evidence="2" id="KW-0808">Transferase</keyword>
<evidence type="ECO:0000259" key="1">
    <source>
        <dbReference type="PROSITE" id="PS51186"/>
    </source>
</evidence>
<accession>A0A317PPV4</accession>
<comment type="caution">
    <text evidence="2">The sequence shown here is derived from an EMBL/GenBank/DDBJ whole genome shotgun (WGS) entry which is preliminary data.</text>
</comment>
<reference evidence="2 3" key="1">
    <citation type="submission" date="2018-05" db="EMBL/GenBank/DDBJ databases">
        <title>Genomic Encyclopedia of Type Strains, Phase IV (KMG-IV): sequencing the most valuable type-strain genomes for metagenomic binning, comparative biology and taxonomic classification.</title>
        <authorList>
            <person name="Goeker M."/>
        </authorList>
    </citation>
    <scope>NUCLEOTIDE SEQUENCE [LARGE SCALE GENOMIC DNA]</scope>
    <source>
        <strain evidence="2 3">DSM 16791</strain>
    </source>
</reference>